<evidence type="ECO:0000259" key="14">
    <source>
        <dbReference type="Pfam" id="PF00060"/>
    </source>
</evidence>
<dbReference type="SUPFAM" id="SSF81324">
    <property type="entry name" value="Voltage-gated potassium channels"/>
    <property type="match status" value="1"/>
</dbReference>
<keyword evidence="2" id="KW-0813">Transport</keyword>
<dbReference type="Proteomes" id="UP000041254">
    <property type="component" value="Unassembled WGS sequence"/>
</dbReference>
<keyword evidence="7" id="KW-0675">Receptor</keyword>
<evidence type="ECO:0000256" key="12">
    <source>
        <dbReference type="SAM" id="Phobius"/>
    </source>
</evidence>
<evidence type="ECO:0000313" key="15">
    <source>
        <dbReference type="EMBL" id="CEM07581.1"/>
    </source>
</evidence>
<evidence type="ECO:0000256" key="4">
    <source>
        <dbReference type="ARBA" id="ARBA00022989"/>
    </source>
</evidence>
<gene>
    <name evidence="15" type="ORF">Vbra_14488</name>
</gene>
<evidence type="ECO:0000256" key="13">
    <source>
        <dbReference type="SAM" id="SignalP"/>
    </source>
</evidence>
<feature type="compositionally biased region" description="Basic and acidic residues" evidence="11">
    <location>
        <begin position="611"/>
        <end position="622"/>
    </location>
</feature>
<feature type="transmembrane region" description="Helical" evidence="12">
    <location>
        <begin position="258"/>
        <end position="282"/>
    </location>
</feature>
<organism evidence="15 16">
    <name type="scientific">Vitrella brassicaformis (strain CCMP3155)</name>
    <dbReference type="NCBI Taxonomy" id="1169540"/>
    <lineage>
        <taxon>Eukaryota</taxon>
        <taxon>Sar</taxon>
        <taxon>Alveolata</taxon>
        <taxon>Colpodellida</taxon>
        <taxon>Vitrellaceae</taxon>
        <taxon>Vitrella</taxon>
    </lineage>
</organism>
<evidence type="ECO:0000256" key="9">
    <source>
        <dbReference type="ARBA" id="ARBA00023286"/>
    </source>
</evidence>
<evidence type="ECO:0000313" key="16">
    <source>
        <dbReference type="Proteomes" id="UP000041254"/>
    </source>
</evidence>
<feature type="transmembrane region" description="Helical" evidence="12">
    <location>
        <begin position="451"/>
        <end position="473"/>
    </location>
</feature>
<feature type="domain" description="Ionotropic glutamate receptor C-terminal" evidence="14">
    <location>
        <begin position="196"/>
        <end position="459"/>
    </location>
</feature>
<keyword evidence="10" id="KW-0407">Ion channel</keyword>
<dbReference type="AlphaFoldDB" id="A0A0G4F524"/>
<dbReference type="InterPro" id="IPR001320">
    <property type="entry name" value="Iontro_rcpt_C"/>
</dbReference>
<dbReference type="EMBL" id="CDMY01000376">
    <property type="protein sequence ID" value="CEM07581.1"/>
    <property type="molecule type" value="Genomic_DNA"/>
</dbReference>
<keyword evidence="3 12" id="KW-0812">Transmembrane</keyword>
<keyword evidence="16" id="KW-1185">Reference proteome</keyword>
<evidence type="ECO:0000256" key="7">
    <source>
        <dbReference type="ARBA" id="ARBA00023170"/>
    </source>
</evidence>
<dbReference type="OrthoDB" id="5984008at2759"/>
<protein>
    <recommendedName>
        <fullName evidence="14">Ionotropic glutamate receptor C-terminal domain-containing protein</fullName>
    </recommendedName>
</protein>
<feature type="transmembrane region" description="Helical" evidence="12">
    <location>
        <begin position="235"/>
        <end position="252"/>
    </location>
</feature>
<dbReference type="Pfam" id="PF00060">
    <property type="entry name" value="Lig_chan"/>
    <property type="match status" value="1"/>
</dbReference>
<feature type="signal peptide" evidence="13">
    <location>
        <begin position="1"/>
        <end position="25"/>
    </location>
</feature>
<evidence type="ECO:0000256" key="10">
    <source>
        <dbReference type="ARBA" id="ARBA00023303"/>
    </source>
</evidence>
<keyword evidence="8" id="KW-0325">Glycoprotein</keyword>
<proteinExistence type="predicted"/>
<dbReference type="GO" id="GO:0016020">
    <property type="term" value="C:membrane"/>
    <property type="evidence" value="ECO:0007669"/>
    <property type="project" value="UniProtKB-SubCell"/>
</dbReference>
<feature type="chain" id="PRO_5005188106" description="Ionotropic glutamate receptor C-terminal domain-containing protein" evidence="13">
    <location>
        <begin position="26"/>
        <end position="674"/>
    </location>
</feature>
<keyword evidence="13" id="KW-0732">Signal</keyword>
<dbReference type="PANTHER" id="PTHR18966">
    <property type="entry name" value="IONOTROPIC GLUTAMATE RECEPTOR"/>
    <property type="match status" value="1"/>
</dbReference>
<keyword evidence="9" id="KW-1071">Ligand-gated ion channel</keyword>
<dbReference type="VEuPathDB" id="CryptoDB:Vbra_14488"/>
<dbReference type="STRING" id="1169540.A0A0G4F524"/>
<dbReference type="InterPro" id="IPR015683">
    <property type="entry name" value="Ionotropic_Glu_rcpt"/>
</dbReference>
<feature type="transmembrane region" description="Helical" evidence="12">
    <location>
        <begin position="195"/>
        <end position="214"/>
    </location>
</feature>
<reference evidence="15 16" key="1">
    <citation type="submission" date="2014-11" db="EMBL/GenBank/DDBJ databases">
        <authorList>
            <person name="Zhu J."/>
            <person name="Qi W."/>
            <person name="Song R."/>
        </authorList>
    </citation>
    <scope>NUCLEOTIDE SEQUENCE [LARGE SCALE GENOMIC DNA]</scope>
</reference>
<keyword evidence="4 12" id="KW-1133">Transmembrane helix</keyword>
<comment type="subcellular location">
    <subcellularLocation>
        <location evidence="1">Membrane</location>
        <topology evidence="1">Multi-pass membrane protein</topology>
    </subcellularLocation>
</comment>
<evidence type="ECO:0000256" key="5">
    <source>
        <dbReference type="ARBA" id="ARBA00023065"/>
    </source>
</evidence>
<evidence type="ECO:0000256" key="8">
    <source>
        <dbReference type="ARBA" id="ARBA00023180"/>
    </source>
</evidence>
<evidence type="ECO:0000256" key="3">
    <source>
        <dbReference type="ARBA" id="ARBA00022692"/>
    </source>
</evidence>
<evidence type="ECO:0000256" key="11">
    <source>
        <dbReference type="SAM" id="MobiDB-lite"/>
    </source>
</evidence>
<accession>A0A0G4F524</accession>
<dbReference type="Gene3D" id="1.10.287.70">
    <property type="match status" value="1"/>
</dbReference>
<evidence type="ECO:0000256" key="2">
    <source>
        <dbReference type="ARBA" id="ARBA00022448"/>
    </source>
</evidence>
<dbReference type="GO" id="GO:0015276">
    <property type="term" value="F:ligand-gated monoatomic ion channel activity"/>
    <property type="evidence" value="ECO:0007669"/>
    <property type="project" value="InterPro"/>
</dbReference>
<feature type="region of interest" description="Disordered" evidence="11">
    <location>
        <begin position="607"/>
        <end position="674"/>
    </location>
</feature>
<evidence type="ECO:0000256" key="1">
    <source>
        <dbReference type="ARBA" id="ARBA00004141"/>
    </source>
</evidence>
<keyword evidence="6 12" id="KW-0472">Membrane</keyword>
<keyword evidence="5" id="KW-0406">Ion transport</keyword>
<sequence>MNVFRGLSLCFFGGYILLLIQPLTAAYTFAPNQTLTCALLVTNTTASTLAASENRFSMVLSPQASSLPQTIAALPAGGTLDISGKVTGLNVKLGEYLAKEAGIPFRLLAYRMPDSLFGTTDSVLQLRHVFGELGPESGIDCLVDSIFLTEERREITSFLAPHVLYSYQVVTLRRRKAQTAVWAKILTMFTPFNEWVWGWIMITVLCSSLVYYVLERKENDLDFGEPTIAENLWNSLFFGFATFTQLITYAPRTPVGRLFYLSYTFFILVVLSSYTANLAAFFGKKDVIEGAESLKDLLAKKLCVAKQHPSHRQWVSEHLPATKIVQVDSVKSIMESVRDGRCAGGLSTDLHLRGAFLLGDFCDLTLQGQPLNLGYYAIPFRYIRTAPSYSINSPEAYDALNTLLVRALSSGALLDLLTLYMPPNPTALLCKDTADEESDGDDVTTLTFYDMAGIFAIHALLTVFVIALFSLGYGGKAAASYFATVHQGDGGEGSLFRRFATNIAAQNHKLVSLFAQLSAAIRGVDPEEVRAELDKDEDLQAMQETLNTLRSSQAIRASLRLSVVSPTTHHTVDGGAPVVASPRSDAFSWLRTGFGKLTRPLADAQAQMQHRHGEATGREAGRRGGGRRMGDRPAVGVDSEIADDTAGGATGGGSPLWHRTHAQRENPAGMETAV</sequence>
<name>A0A0G4F524_VITBC</name>
<dbReference type="SUPFAM" id="SSF53850">
    <property type="entry name" value="Periplasmic binding protein-like II"/>
    <property type="match status" value="1"/>
</dbReference>
<evidence type="ECO:0000256" key="6">
    <source>
        <dbReference type="ARBA" id="ARBA00023136"/>
    </source>
</evidence>
<dbReference type="InParanoid" id="A0A0G4F524"/>